<keyword evidence="4" id="KW-1185">Reference proteome</keyword>
<evidence type="ECO:0000313" key="3">
    <source>
        <dbReference type="EMBL" id="CCE84231.1"/>
    </source>
</evidence>
<dbReference type="EMBL" id="FO082048">
    <property type="protein sequence ID" value="CCE84231.1"/>
    <property type="molecule type" value="Genomic_DNA"/>
</dbReference>
<dbReference type="HOGENOM" id="CLU_756730_0_0_1"/>
<reference evidence="4" key="2">
    <citation type="journal article" date="2012" name="G3 (Bethesda)">
        <title>Pichia sorbitophila, an interspecies yeast hybrid reveals early steps of genome resolution following polyploidization.</title>
        <authorList>
            <person name="Leh Louis V."/>
            <person name="Despons L."/>
            <person name="Friedrich A."/>
            <person name="Martin T."/>
            <person name="Durrens P."/>
            <person name="Casaregola S."/>
            <person name="Neuveglise C."/>
            <person name="Fairhead C."/>
            <person name="Marck C."/>
            <person name="Cruz J.A."/>
            <person name="Straub M.L."/>
            <person name="Kugler V."/>
            <person name="Sacerdot C."/>
            <person name="Uzunov Z."/>
            <person name="Thierry A."/>
            <person name="Weiss S."/>
            <person name="Bleykasten C."/>
            <person name="De Montigny J."/>
            <person name="Jacques N."/>
            <person name="Jung P."/>
            <person name="Lemaire M."/>
            <person name="Mallet S."/>
            <person name="Morel G."/>
            <person name="Richard G.F."/>
            <person name="Sarkar A."/>
            <person name="Savel G."/>
            <person name="Schacherer J."/>
            <person name="Seret M.L."/>
            <person name="Talla E."/>
            <person name="Samson G."/>
            <person name="Jubin C."/>
            <person name="Poulain J."/>
            <person name="Vacherie B."/>
            <person name="Barbe V."/>
            <person name="Pelletier E."/>
            <person name="Sherman D.J."/>
            <person name="Westhof E."/>
            <person name="Weissenbach J."/>
            <person name="Baret P.V."/>
            <person name="Wincker P."/>
            <person name="Gaillardin C."/>
            <person name="Dujon B."/>
            <person name="Souciet J.L."/>
        </authorList>
    </citation>
    <scope>NUCLEOTIDE SEQUENCE [LARGE SCALE GENOMIC DNA]</scope>
    <source>
        <strain evidence="4">ATCC MYA-4447 / BCRC 22081 / CBS 7064 / NBRC 10061 / NRRL Y-12695</strain>
    </source>
</reference>
<feature type="region of interest" description="Disordered" evidence="1">
    <location>
        <begin position="1"/>
        <end position="21"/>
    </location>
</feature>
<name>G8Y6K1_PICSO</name>
<evidence type="ECO:0000313" key="2">
    <source>
        <dbReference type="EMBL" id="CCE83200.1"/>
    </source>
</evidence>
<dbReference type="eggNOG" id="ENOG502RJ5A">
    <property type="taxonomic scope" value="Eukaryota"/>
</dbReference>
<protein>
    <submittedName>
        <fullName evidence="3">Piso0_003772 protein</fullName>
    </submittedName>
</protein>
<feature type="compositionally biased region" description="Basic residues" evidence="1">
    <location>
        <begin position="9"/>
        <end position="21"/>
    </location>
</feature>
<dbReference type="Proteomes" id="UP000005222">
    <property type="component" value="Chromosome L"/>
</dbReference>
<reference evidence="3" key="1">
    <citation type="submission" date="2011-10" db="EMBL/GenBank/DDBJ databases">
        <authorList>
            <person name="Genoscope - CEA"/>
        </authorList>
    </citation>
    <scope>NUCLEOTIDE SEQUENCE</scope>
</reference>
<organism evidence="3 4">
    <name type="scientific">Pichia sorbitophila (strain ATCC MYA-4447 / BCRC 22081 / CBS 7064 / NBRC 10061 / NRRL Y-12695)</name>
    <name type="common">Hybrid yeast</name>
    <dbReference type="NCBI Taxonomy" id="559304"/>
    <lineage>
        <taxon>Eukaryota</taxon>
        <taxon>Fungi</taxon>
        <taxon>Dikarya</taxon>
        <taxon>Ascomycota</taxon>
        <taxon>Saccharomycotina</taxon>
        <taxon>Pichiomycetes</taxon>
        <taxon>Debaryomycetaceae</taxon>
        <taxon>Millerozyma</taxon>
    </lineage>
</organism>
<dbReference type="InParanoid" id="G8Y6K1"/>
<accession>G8Y6K1</accession>
<dbReference type="EMBL" id="FO082049">
    <property type="protein sequence ID" value="CCE83200.1"/>
    <property type="molecule type" value="Genomic_DNA"/>
</dbReference>
<gene>
    <name evidence="3" type="primary">Piso0_003772</name>
    <name evidence="2" type="ORF">GNLVRS01_PISO0K02232g</name>
    <name evidence="3" type="ORF">GNLVRS01_PISO0L02233g</name>
</gene>
<dbReference type="OrthoDB" id="4022350at2759"/>
<sequence length="389" mass="45391">MGFIQPGKSLKRSKKKKDGTVKKQKVVTSQAISNFERLPNEIILYIFLLTGLEQNSLPLVNKRFNKLLKINTVRSDGGYWPMKAFVEDLIRVHFIHDLNKNLNFDRLEKKLQKYKTKVPSNDSTVETVTSLLQTYSEKRFAVNAMLFSYKFVSLRILDLLHYDNLVAMKLDSIEKECDRRTEMVKKFMKQIDVKYRNATDVNDDDVAQYDNQAEVALEQFNFVNREQDHDDSDFVQVPQAISSLKLPERCYRVPQFEAGLDFIERLIRFGFSLDRERILKSTLESLNVSDDPGGLLRRSALLCNNFVTVKILIEAFELCLHSKEDNMHIYNDALDFLMELFFENTCTDLDKFKLWEYVIGTKNHTFLNKIMKYTQSPTGEVLELINRIG</sequence>
<proteinExistence type="predicted"/>
<dbReference type="AlphaFoldDB" id="G8Y6K1"/>
<evidence type="ECO:0000256" key="1">
    <source>
        <dbReference type="SAM" id="MobiDB-lite"/>
    </source>
</evidence>
<dbReference type="Proteomes" id="UP000005222">
    <property type="component" value="Chromosome K"/>
</dbReference>
<evidence type="ECO:0000313" key="4">
    <source>
        <dbReference type="Proteomes" id="UP000005222"/>
    </source>
</evidence>